<evidence type="ECO:0000256" key="2">
    <source>
        <dbReference type="SAM" id="MobiDB-lite"/>
    </source>
</evidence>
<evidence type="ECO:0000313" key="4">
    <source>
        <dbReference type="Proteomes" id="UP000588112"/>
    </source>
</evidence>
<dbReference type="SUPFAM" id="SSF48264">
    <property type="entry name" value="Cytochrome P450"/>
    <property type="match status" value="1"/>
</dbReference>
<dbReference type="PRINTS" id="PR00359">
    <property type="entry name" value="BP450"/>
</dbReference>
<comment type="caution">
    <text evidence="3">The sequence shown here is derived from an EMBL/GenBank/DDBJ whole genome shotgun (WGS) entry which is preliminary data.</text>
</comment>
<comment type="similarity">
    <text evidence="1">Belongs to the cytochrome P450 family.</text>
</comment>
<dbReference type="InterPro" id="IPR036396">
    <property type="entry name" value="Cyt_P450_sf"/>
</dbReference>
<dbReference type="AlphaFoldDB" id="A0A7W9DVH2"/>
<dbReference type="GO" id="GO:0004497">
    <property type="term" value="F:monooxygenase activity"/>
    <property type="evidence" value="ECO:0007669"/>
    <property type="project" value="InterPro"/>
</dbReference>
<evidence type="ECO:0000256" key="1">
    <source>
        <dbReference type="ARBA" id="ARBA00010617"/>
    </source>
</evidence>
<dbReference type="PANTHER" id="PTHR46696:SF1">
    <property type="entry name" value="CYTOCHROME P450 YJIB-RELATED"/>
    <property type="match status" value="1"/>
</dbReference>
<dbReference type="GO" id="GO:0016705">
    <property type="term" value="F:oxidoreductase activity, acting on paired donors, with incorporation or reduction of molecular oxygen"/>
    <property type="evidence" value="ECO:0007669"/>
    <property type="project" value="InterPro"/>
</dbReference>
<protein>
    <submittedName>
        <fullName evidence="3">Cytochrome P450</fullName>
    </submittedName>
</protein>
<gene>
    <name evidence="3" type="ORF">BJ981_007236</name>
</gene>
<dbReference type="PANTHER" id="PTHR46696">
    <property type="entry name" value="P450, PUTATIVE (EUROFUNG)-RELATED"/>
    <property type="match status" value="1"/>
</dbReference>
<feature type="region of interest" description="Disordered" evidence="2">
    <location>
        <begin position="1"/>
        <end position="23"/>
    </location>
</feature>
<proteinExistence type="inferred from homology"/>
<reference evidence="3 4" key="1">
    <citation type="submission" date="2020-08" db="EMBL/GenBank/DDBJ databases">
        <title>Sequencing the genomes of 1000 actinobacteria strains.</title>
        <authorList>
            <person name="Klenk H.-P."/>
        </authorList>
    </citation>
    <scope>NUCLEOTIDE SEQUENCE [LARGE SCALE GENOMIC DNA]</scope>
    <source>
        <strain evidence="3 4">DSM 45790</strain>
    </source>
</reference>
<accession>A0A7W9DVH2</accession>
<feature type="region of interest" description="Disordered" evidence="2">
    <location>
        <begin position="165"/>
        <end position="185"/>
    </location>
</feature>
<dbReference type="GO" id="GO:0005506">
    <property type="term" value="F:iron ion binding"/>
    <property type="evidence" value="ECO:0007669"/>
    <property type="project" value="InterPro"/>
</dbReference>
<organism evidence="3 4">
    <name type="scientific">Sphaerisporangium krabiense</name>
    <dbReference type="NCBI Taxonomy" id="763782"/>
    <lineage>
        <taxon>Bacteria</taxon>
        <taxon>Bacillati</taxon>
        <taxon>Actinomycetota</taxon>
        <taxon>Actinomycetes</taxon>
        <taxon>Streptosporangiales</taxon>
        <taxon>Streptosporangiaceae</taxon>
        <taxon>Sphaerisporangium</taxon>
    </lineage>
</organism>
<dbReference type="Proteomes" id="UP000588112">
    <property type="component" value="Unassembled WGS sequence"/>
</dbReference>
<feature type="compositionally biased region" description="Pro residues" evidence="2">
    <location>
        <begin position="14"/>
        <end position="23"/>
    </location>
</feature>
<name>A0A7W9DVH2_9ACTN</name>
<keyword evidence="4" id="KW-1185">Reference proteome</keyword>
<dbReference type="InterPro" id="IPR002397">
    <property type="entry name" value="Cyt_P450_B"/>
</dbReference>
<evidence type="ECO:0000313" key="3">
    <source>
        <dbReference type="EMBL" id="MBB5631450.1"/>
    </source>
</evidence>
<dbReference type="EMBL" id="JACHBR010000003">
    <property type="protein sequence ID" value="MBB5631450.1"/>
    <property type="molecule type" value="Genomic_DNA"/>
</dbReference>
<dbReference type="GO" id="GO:0020037">
    <property type="term" value="F:heme binding"/>
    <property type="evidence" value="ECO:0007669"/>
    <property type="project" value="InterPro"/>
</dbReference>
<dbReference type="Gene3D" id="1.10.630.10">
    <property type="entry name" value="Cytochrome P450"/>
    <property type="match status" value="1"/>
</dbReference>
<sequence>MTESVHTVPAMPAARPPGCPFDPPAELLQAREHGPISRFPFPDGHQGRLITGYDLVRSVLADPRFSARKELMRHHPLIDYGDIEVPPAPPGEFLLMDEPRHGRYRKPLIGKFTVRRMRALTERVEQITADHLDAMEKAGPPVDLVTAFAKPVPAIVICWGCRTRTGASSRSTSTSSSAERSATRS</sequence>